<keyword evidence="2" id="KW-1185">Reference proteome</keyword>
<accession>A0ABZ3H2M4</accession>
<dbReference type="GeneID" id="90449405"/>
<organism evidence="1 2">
    <name type="scientific">Geoglobus acetivorans</name>
    <dbReference type="NCBI Taxonomy" id="565033"/>
    <lineage>
        <taxon>Archaea</taxon>
        <taxon>Methanobacteriati</taxon>
        <taxon>Methanobacteriota</taxon>
        <taxon>Archaeoglobi</taxon>
        <taxon>Archaeoglobales</taxon>
        <taxon>Archaeoglobaceae</taxon>
        <taxon>Geoglobus</taxon>
    </lineage>
</organism>
<reference evidence="1 2" key="1">
    <citation type="submission" date="2021-11" db="EMBL/GenBank/DDBJ databases">
        <title>Whole genome of Geoglobus acetivorans.</title>
        <authorList>
            <person name="Liu D."/>
        </authorList>
    </citation>
    <scope>NUCLEOTIDE SEQUENCE [LARGE SCALE GENOMIC DNA]</scope>
    <source>
        <strain evidence="1 2">SBH6</strain>
    </source>
</reference>
<sequence length="76" mass="8948">MDFEDCVRKRLLRRVTPSADKARQSMKRAEQRCKLVDTVLNLPPEEVFSGHGNSHPRRMGLMILECFMGWYSKHRT</sequence>
<evidence type="ECO:0000313" key="2">
    <source>
        <dbReference type="Proteomes" id="UP001492541"/>
    </source>
</evidence>
<dbReference type="RefSeq" id="WP_193808146.1">
    <property type="nucleotide sequence ID" value="NZ_CP087714.1"/>
</dbReference>
<protein>
    <submittedName>
        <fullName evidence="1">Uncharacterized protein</fullName>
    </submittedName>
</protein>
<proteinExistence type="predicted"/>
<name>A0ABZ3H2M4_GEOAI</name>
<dbReference type="EMBL" id="CP087714">
    <property type="protein sequence ID" value="XAT62985.1"/>
    <property type="molecule type" value="Genomic_DNA"/>
</dbReference>
<dbReference type="Proteomes" id="UP001492541">
    <property type="component" value="Chromosome"/>
</dbReference>
<evidence type="ECO:0000313" key="1">
    <source>
        <dbReference type="EMBL" id="XAT62985.1"/>
    </source>
</evidence>
<gene>
    <name evidence="1" type="ORF">LPQ35_06915</name>
</gene>